<keyword evidence="3" id="KW-1185">Reference proteome</keyword>
<dbReference type="GeneID" id="91099575"/>
<proteinExistence type="predicted"/>
<gene>
    <name evidence="2" type="ORF">V865_000771</name>
</gene>
<protein>
    <submittedName>
        <fullName evidence="2">Uncharacterized protein</fullName>
    </submittedName>
</protein>
<dbReference type="EMBL" id="CP144089">
    <property type="protein sequence ID" value="WWD02729.1"/>
    <property type="molecule type" value="Genomic_DNA"/>
</dbReference>
<accession>A0AAX4K9W7</accession>
<sequence>MDEIPPTCDPITGTSNTYFDNDISSKSSREMKSEETRSTSNCGSSSVNKPIFSGTSSGSGISKPSSYKRYQALSRLSNGFRPRYFTESHDLSFLVRGNDHVGDVFKPAERDKEDMMEL</sequence>
<feature type="compositionally biased region" description="Low complexity" evidence="1">
    <location>
        <begin position="53"/>
        <end position="65"/>
    </location>
</feature>
<evidence type="ECO:0000256" key="1">
    <source>
        <dbReference type="SAM" id="MobiDB-lite"/>
    </source>
</evidence>
<evidence type="ECO:0000313" key="2">
    <source>
        <dbReference type="EMBL" id="WWD02729.1"/>
    </source>
</evidence>
<organism evidence="2 3">
    <name type="scientific">Kwoniella europaea PYCC6329</name>
    <dbReference type="NCBI Taxonomy" id="1423913"/>
    <lineage>
        <taxon>Eukaryota</taxon>
        <taxon>Fungi</taxon>
        <taxon>Dikarya</taxon>
        <taxon>Basidiomycota</taxon>
        <taxon>Agaricomycotina</taxon>
        <taxon>Tremellomycetes</taxon>
        <taxon>Tremellales</taxon>
        <taxon>Cryptococcaceae</taxon>
        <taxon>Kwoniella</taxon>
    </lineage>
</organism>
<evidence type="ECO:0000313" key="3">
    <source>
        <dbReference type="Proteomes" id="UP001358614"/>
    </source>
</evidence>
<dbReference type="Proteomes" id="UP001358614">
    <property type="component" value="Chromosome 1"/>
</dbReference>
<name>A0AAX4K9W7_9TREE</name>
<feature type="compositionally biased region" description="Basic and acidic residues" evidence="1">
    <location>
        <begin position="27"/>
        <end position="37"/>
    </location>
</feature>
<dbReference type="KEGG" id="ker:91099575"/>
<feature type="region of interest" description="Disordered" evidence="1">
    <location>
        <begin position="1"/>
        <end position="65"/>
    </location>
</feature>
<reference evidence="2 3" key="1">
    <citation type="submission" date="2024-01" db="EMBL/GenBank/DDBJ databases">
        <title>Comparative genomics of Cryptococcus and Kwoniella reveals pathogenesis evolution and contrasting modes of karyotype evolution via chromosome fusion or intercentromeric recombination.</title>
        <authorList>
            <person name="Coelho M.A."/>
            <person name="David-Palma M."/>
            <person name="Shea T."/>
            <person name="Bowers K."/>
            <person name="McGinley-Smith S."/>
            <person name="Mohammad A.W."/>
            <person name="Gnirke A."/>
            <person name="Yurkov A.M."/>
            <person name="Nowrousian M."/>
            <person name="Sun S."/>
            <person name="Cuomo C.A."/>
            <person name="Heitman J."/>
        </authorList>
    </citation>
    <scope>NUCLEOTIDE SEQUENCE [LARGE SCALE GENOMIC DNA]</scope>
    <source>
        <strain evidence="2 3">PYCC6329</strain>
    </source>
</reference>
<dbReference type="RefSeq" id="XP_066080696.1">
    <property type="nucleotide sequence ID" value="XM_066224599.1"/>
</dbReference>
<dbReference type="AlphaFoldDB" id="A0AAX4K9W7"/>